<feature type="region of interest" description="Disordered" evidence="1">
    <location>
        <begin position="14"/>
        <end position="36"/>
    </location>
</feature>
<keyword evidence="3" id="KW-1185">Reference proteome</keyword>
<dbReference type="SUPFAM" id="SSF53098">
    <property type="entry name" value="Ribonuclease H-like"/>
    <property type="match status" value="1"/>
</dbReference>
<dbReference type="InterPro" id="IPR036397">
    <property type="entry name" value="RNaseH_sf"/>
</dbReference>
<evidence type="ECO:0000313" key="3">
    <source>
        <dbReference type="Proteomes" id="UP000321275"/>
    </source>
</evidence>
<dbReference type="Proteomes" id="UP000321275">
    <property type="component" value="Unassembled WGS sequence"/>
</dbReference>
<organism evidence="2 3">
    <name type="scientific">Bisbaumannia pacifica</name>
    <dbReference type="NCBI Taxonomy" id="77098"/>
    <lineage>
        <taxon>Bacteria</taxon>
        <taxon>Pseudomonadati</taxon>
        <taxon>Pseudomonadota</taxon>
        <taxon>Gammaproteobacteria</taxon>
        <taxon>Oceanospirillales</taxon>
        <taxon>Halomonadaceae</taxon>
        <taxon>Bisbaumannia</taxon>
    </lineage>
</organism>
<proteinExistence type="predicted"/>
<evidence type="ECO:0000256" key="1">
    <source>
        <dbReference type="SAM" id="MobiDB-lite"/>
    </source>
</evidence>
<evidence type="ECO:0008006" key="4">
    <source>
        <dbReference type="Google" id="ProtNLM"/>
    </source>
</evidence>
<name>A0A510X989_9GAMM</name>
<reference evidence="2 3" key="1">
    <citation type="submission" date="2019-07" db="EMBL/GenBank/DDBJ databases">
        <title>Whole genome shotgun sequence of Halomonas pacifica NBRC 102220.</title>
        <authorList>
            <person name="Hosoyama A."/>
            <person name="Uohara A."/>
            <person name="Ohji S."/>
            <person name="Ichikawa N."/>
        </authorList>
    </citation>
    <scope>NUCLEOTIDE SEQUENCE [LARGE SCALE GENOMIC DNA]</scope>
    <source>
        <strain evidence="2 3">NBRC 102220</strain>
    </source>
</reference>
<protein>
    <recommendedName>
        <fullName evidence="4">Integrase catalytic domain-containing protein</fullName>
    </recommendedName>
</protein>
<dbReference type="EMBL" id="BJUK01000017">
    <property type="protein sequence ID" value="GEK47561.1"/>
    <property type="molecule type" value="Genomic_DNA"/>
</dbReference>
<dbReference type="Gene3D" id="3.30.420.10">
    <property type="entry name" value="Ribonuclease H-like superfamily/Ribonuclease H"/>
    <property type="match status" value="1"/>
</dbReference>
<comment type="caution">
    <text evidence="2">The sequence shown here is derived from an EMBL/GenBank/DDBJ whole genome shotgun (WGS) entry which is preliminary data.</text>
</comment>
<dbReference type="AlphaFoldDB" id="A0A510X989"/>
<evidence type="ECO:0000313" key="2">
    <source>
        <dbReference type="EMBL" id="GEK47561.1"/>
    </source>
</evidence>
<dbReference type="InterPro" id="IPR012337">
    <property type="entry name" value="RNaseH-like_sf"/>
</dbReference>
<gene>
    <name evidence="2" type="ORF">HPA02_18440</name>
</gene>
<sequence length="143" mass="16399">MPFSRRPLAMQLYPPGAYPAEERGHNPHSQQVGKKAPFKIRIVLTDNDKSRTYRFTRTGECRPNGRPPFDQECLAHGTEHRLIKPGRLQMNGMVERFNGRISDVMVTRRDTSGEGSRRLSNTAGGTITISRRKRCIINHRSRR</sequence>
<dbReference type="GO" id="GO:0003676">
    <property type="term" value="F:nucleic acid binding"/>
    <property type="evidence" value="ECO:0007669"/>
    <property type="project" value="InterPro"/>
</dbReference>
<accession>A0A510X989</accession>